<dbReference type="Pfam" id="PF01168">
    <property type="entry name" value="Ala_racemase_N"/>
    <property type="match status" value="1"/>
</dbReference>
<sequence>MAEAGRTRRWTRRAAMVGGGAVVLGGAAVLASRKGDHGGAHDRYFLALSAALRKAGIAHPVLVVDQQRLDRNIAAARATLKPAALPLRVVVKSLPATGLIDHVARGLATNRFMVFNGAMLDSMAGRADADLLLGKPLPAMEYAEFVDRAGAEAAGRVQWLIDTPARLRQYAEIAAARGAKLRANMEIDVGLHRGGFADGRTLAEAVELARTFPHVAVDGLMGYDAHVPKMSDPDAAYAASQKLYRTAIGVLREKLGVDPATLTLNGAGSPTYARHAQGTVANEVSVGSAFVKPVDFDLASLARHVPASFIATPVIKAGRMELPGNEWLTGPLTFMDPNAARAFFIYGGHWLATPVSPPGLQFSDLYGRSSNQEMLTGSTRVALKPDDHVFFRPNQSEAVFLQFGDIALFDGETISGFWPTFPVSA</sequence>
<accession>A0AA86L2N0</accession>
<dbReference type="GO" id="GO:0036088">
    <property type="term" value="P:D-serine catabolic process"/>
    <property type="evidence" value="ECO:0007669"/>
    <property type="project" value="TreeGrafter"/>
</dbReference>
<dbReference type="Gene3D" id="3.20.20.10">
    <property type="entry name" value="Alanine racemase"/>
    <property type="match status" value="1"/>
</dbReference>
<reference evidence="2 3" key="1">
    <citation type="journal article" date="2016" name="BMC Genomics">
        <title>Genomic analysis of the nitrate-respiring Sphingopyxis granuli (formerly Sphingomonas macrogoltabida) strain TFA.</title>
        <authorList>
            <person name="Garcia-Romero I."/>
            <person name="Perez-Pulido A.J."/>
            <person name="Gonzalez-Flores Y.E."/>
            <person name="Reyes-Ramirez F."/>
            <person name="Santero E."/>
            <person name="Floriano B."/>
        </authorList>
    </citation>
    <scope>NUCLEOTIDE SEQUENCE [LARGE SCALE GENOMIC DNA]</scope>
    <source>
        <strain evidence="2 3">TFA</strain>
    </source>
</reference>
<dbReference type="KEGG" id="sgi:SGRAN_1175"/>
<keyword evidence="3" id="KW-1185">Reference proteome</keyword>
<dbReference type="Proteomes" id="UP000058599">
    <property type="component" value="Chromosome"/>
</dbReference>
<dbReference type="InterPro" id="IPR051466">
    <property type="entry name" value="D-amino_acid_metab_enzyme"/>
</dbReference>
<name>A0AA86L2N0_9SPHN</name>
<dbReference type="RefSeq" id="WP_082737105.1">
    <property type="nucleotide sequence ID" value="NZ_CP012199.1"/>
</dbReference>
<proteinExistence type="predicted"/>
<dbReference type="EMBL" id="CP012199">
    <property type="protein sequence ID" value="AMG73568.1"/>
    <property type="molecule type" value="Genomic_DNA"/>
</dbReference>
<dbReference type="AlphaFoldDB" id="A0AA86L2N0"/>
<organism evidence="2 3">
    <name type="scientific">Sphingopyxis granuli</name>
    <dbReference type="NCBI Taxonomy" id="267128"/>
    <lineage>
        <taxon>Bacteria</taxon>
        <taxon>Pseudomonadati</taxon>
        <taxon>Pseudomonadota</taxon>
        <taxon>Alphaproteobacteria</taxon>
        <taxon>Sphingomonadales</taxon>
        <taxon>Sphingomonadaceae</taxon>
        <taxon>Sphingopyxis</taxon>
    </lineage>
</organism>
<gene>
    <name evidence="2" type="ORF">SGRAN_1175</name>
</gene>
<feature type="domain" description="Alanine racemase N-terminal" evidence="1">
    <location>
        <begin position="64"/>
        <end position="290"/>
    </location>
</feature>
<protein>
    <submittedName>
        <fullName evidence="2">Alanine racemase</fullName>
        <ecNumber evidence="2">1.1.3.8</ecNumber>
    </submittedName>
</protein>
<dbReference type="SUPFAM" id="SSF51419">
    <property type="entry name" value="PLP-binding barrel"/>
    <property type="match status" value="1"/>
</dbReference>
<dbReference type="InterPro" id="IPR001608">
    <property type="entry name" value="Ala_racemase_N"/>
</dbReference>
<dbReference type="PANTHER" id="PTHR28004">
    <property type="entry name" value="ZGC:162816-RELATED"/>
    <property type="match status" value="1"/>
</dbReference>
<dbReference type="PANTHER" id="PTHR28004:SF2">
    <property type="entry name" value="D-SERINE DEHYDRATASE"/>
    <property type="match status" value="1"/>
</dbReference>
<dbReference type="InterPro" id="IPR029066">
    <property type="entry name" value="PLP-binding_barrel"/>
</dbReference>
<dbReference type="EC" id="1.1.3.8" evidence="2"/>
<evidence type="ECO:0000259" key="1">
    <source>
        <dbReference type="Pfam" id="PF01168"/>
    </source>
</evidence>
<evidence type="ECO:0000313" key="2">
    <source>
        <dbReference type="EMBL" id="AMG73568.1"/>
    </source>
</evidence>
<keyword evidence="2" id="KW-0560">Oxidoreductase</keyword>
<evidence type="ECO:0000313" key="3">
    <source>
        <dbReference type="Proteomes" id="UP000058599"/>
    </source>
</evidence>
<dbReference type="GO" id="GO:0008721">
    <property type="term" value="F:D-serine ammonia-lyase activity"/>
    <property type="evidence" value="ECO:0007669"/>
    <property type="project" value="TreeGrafter"/>
</dbReference>
<dbReference type="GO" id="GO:0050105">
    <property type="term" value="F:L-gulonolactone oxidase activity"/>
    <property type="evidence" value="ECO:0007669"/>
    <property type="project" value="UniProtKB-EC"/>
</dbReference>